<feature type="transmembrane region" description="Helical" evidence="1">
    <location>
        <begin position="118"/>
        <end position="139"/>
    </location>
</feature>
<sequence>MQRLIRLLGITFAALYFIFAMGLVIILLLITPLLFKNDVSVIRTSGFAGQNMSVELISVAGLFIGISLLVPVLRKVYDVLPWLFSFIKIFFVSFVILNIGTSILNYGYEINNPTRHTIFYILMIVFVIIGRLAMCFYFWKKPVNIGKEEEHYYER</sequence>
<organism evidence="2 3">
    <name type="scientific">Sutcliffiella rhizosphaerae</name>
    <dbReference type="NCBI Taxonomy" id="2880967"/>
    <lineage>
        <taxon>Bacteria</taxon>
        <taxon>Bacillati</taxon>
        <taxon>Bacillota</taxon>
        <taxon>Bacilli</taxon>
        <taxon>Bacillales</taxon>
        <taxon>Bacillaceae</taxon>
        <taxon>Sutcliffiella</taxon>
    </lineage>
</organism>
<feature type="transmembrane region" description="Helical" evidence="1">
    <location>
        <begin position="85"/>
        <end position="106"/>
    </location>
</feature>
<comment type="caution">
    <text evidence="2">The sequence shown here is derived from an EMBL/GenBank/DDBJ whole genome shotgun (WGS) entry which is preliminary data.</text>
</comment>
<keyword evidence="3" id="KW-1185">Reference proteome</keyword>
<feature type="transmembrane region" description="Helical" evidence="1">
    <location>
        <begin position="54"/>
        <end position="73"/>
    </location>
</feature>
<dbReference type="Proteomes" id="UP000789833">
    <property type="component" value="Unassembled WGS sequence"/>
</dbReference>
<keyword evidence="1" id="KW-0812">Transmembrane</keyword>
<reference evidence="2 3" key="1">
    <citation type="submission" date="2021-10" db="EMBL/GenBank/DDBJ databases">
        <authorList>
            <person name="Criscuolo A."/>
        </authorList>
    </citation>
    <scope>NUCLEOTIDE SEQUENCE [LARGE SCALE GENOMIC DNA]</scope>
    <source>
        <strain evidence="3">CIP 111883</strain>
    </source>
</reference>
<dbReference type="EMBL" id="CAKJTJ010000036">
    <property type="protein sequence ID" value="CAG9623149.1"/>
    <property type="molecule type" value="Genomic_DNA"/>
</dbReference>
<feature type="transmembrane region" description="Helical" evidence="1">
    <location>
        <begin position="7"/>
        <end position="34"/>
    </location>
</feature>
<evidence type="ECO:0000313" key="3">
    <source>
        <dbReference type="Proteomes" id="UP000789833"/>
    </source>
</evidence>
<keyword evidence="1" id="KW-0472">Membrane</keyword>
<keyword evidence="1" id="KW-1133">Transmembrane helix</keyword>
<dbReference type="RefSeq" id="WP_230504335.1">
    <property type="nucleotide sequence ID" value="NZ_CAKJTJ010000036.1"/>
</dbReference>
<protein>
    <submittedName>
        <fullName evidence="2">Uncharacterized protein</fullName>
    </submittedName>
</protein>
<gene>
    <name evidence="2" type="ORF">BACCIP111883_03945</name>
</gene>
<proteinExistence type="predicted"/>
<evidence type="ECO:0000313" key="2">
    <source>
        <dbReference type="EMBL" id="CAG9623149.1"/>
    </source>
</evidence>
<name>A0ABM8YSZ8_9BACI</name>
<accession>A0ABM8YSZ8</accession>
<evidence type="ECO:0000256" key="1">
    <source>
        <dbReference type="SAM" id="Phobius"/>
    </source>
</evidence>